<dbReference type="STRING" id="30732.ENSOMEP00000013502"/>
<dbReference type="GO" id="GO:0043565">
    <property type="term" value="F:sequence-specific DNA binding"/>
    <property type="evidence" value="ECO:0007669"/>
    <property type="project" value="InterPro"/>
</dbReference>
<dbReference type="OMA" id="THVCSEP"/>
<keyword evidence="2" id="KW-0539">Nucleus</keyword>
<dbReference type="PaxDb" id="30732-ENSOMEP00000013502"/>
<dbReference type="GeneTree" id="ENSGT00910000145033"/>
<dbReference type="Pfam" id="PF00250">
    <property type="entry name" value="Forkhead"/>
    <property type="match status" value="1"/>
</dbReference>
<dbReference type="Proteomes" id="UP000261560">
    <property type="component" value="Unplaced"/>
</dbReference>
<evidence type="ECO:0000256" key="2">
    <source>
        <dbReference type="PROSITE-ProRule" id="PRU00089"/>
    </source>
</evidence>
<proteinExistence type="predicted"/>
<feature type="region of interest" description="Disordered" evidence="3">
    <location>
        <begin position="1"/>
        <end position="23"/>
    </location>
</feature>
<dbReference type="PROSITE" id="PS50039">
    <property type="entry name" value="FORK_HEAD_3"/>
    <property type="match status" value="1"/>
</dbReference>
<keyword evidence="1 2" id="KW-0238">DNA-binding</keyword>
<dbReference type="InterPro" id="IPR001766">
    <property type="entry name" value="Fork_head_dom"/>
</dbReference>
<accession>A0A3B3C8T8</accession>
<feature type="DNA-binding region" description="Fork-head" evidence="2">
    <location>
        <begin position="37"/>
        <end position="122"/>
    </location>
</feature>
<organism evidence="5 6">
    <name type="scientific">Oryzias melastigma</name>
    <name type="common">Marine medaka</name>
    <dbReference type="NCBI Taxonomy" id="30732"/>
    <lineage>
        <taxon>Eukaryota</taxon>
        <taxon>Metazoa</taxon>
        <taxon>Chordata</taxon>
        <taxon>Craniata</taxon>
        <taxon>Vertebrata</taxon>
        <taxon>Euteleostomi</taxon>
        <taxon>Actinopterygii</taxon>
        <taxon>Neopterygii</taxon>
        <taxon>Teleostei</taxon>
        <taxon>Neoteleostei</taxon>
        <taxon>Acanthomorphata</taxon>
        <taxon>Ovalentaria</taxon>
        <taxon>Atherinomorphae</taxon>
        <taxon>Beloniformes</taxon>
        <taxon>Adrianichthyidae</taxon>
        <taxon>Oryziinae</taxon>
        <taxon>Oryzias</taxon>
    </lineage>
</organism>
<dbReference type="Ensembl" id="ENSOMET00000033162.1">
    <property type="protein sequence ID" value="ENSOMEP00000013502.1"/>
    <property type="gene ID" value="ENSOMEG00000014963.1"/>
</dbReference>
<evidence type="ECO:0000313" key="5">
    <source>
        <dbReference type="Ensembl" id="ENSOMEP00000013502.1"/>
    </source>
</evidence>
<dbReference type="AlphaFoldDB" id="A0A3B3C8T8"/>
<evidence type="ECO:0000256" key="3">
    <source>
        <dbReference type="SAM" id="MobiDB-lite"/>
    </source>
</evidence>
<evidence type="ECO:0000313" key="6">
    <source>
        <dbReference type="Proteomes" id="UP000261560"/>
    </source>
</evidence>
<evidence type="ECO:0000256" key="1">
    <source>
        <dbReference type="ARBA" id="ARBA00023125"/>
    </source>
</evidence>
<reference evidence="5" key="1">
    <citation type="submission" date="2025-08" db="UniProtKB">
        <authorList>
            <consortium name="Ensembl"/>
        </authorList>
    </citation>
    <scope>IDENTIFICATION</scope>
</reference>
<reference evidence="5" key="2">
    <citation type="submission" date="2025-09" db="UniProtKB">
        <authorList>
            <consortium name="Ensembl"/>
        </authorList>
    </citation>
    <scope>IDENTIFICATION</scope>
</reference>
<keyword evidence="6" id="KW-1185">Reference proteome</keyword>
<dbReference type="GO" id="GO:0005634">
    <property type="term" value="C:nucleus"/>
    <property type="evidence" value="ECO:0007669"/>
    <property type="project" value="UniProtKB-SubCell"/>
</dbReference>
<protein>
    <recommendedName>
        <fullName evidence="4">Fork-head domain-containing protein</fullName>
    </recommendedName>
</protein>
<dbReference type="SUPFAM" id="SSF46785">
    <property type="entry name" value="Winged helix' DNA-binding domain"/>
    <property type="match status" value="1"/>
</dbReference>
<dbReference type="InterPro" id="IPR036388">
    <property type="entry name" value="WH-like_DNA-bd_sf"/>
</dbReference>
<name>A0A3B3C8T8_ORYME</name>
<evidence type="ECO:0000259" key="4">
    <source>
        <dbReference type="PROSITE" id="PS50039"/>
    </source>
</evidence>
<dbReference type="InterPro" id="IPR036390">
    <property type="entry name" value="WH_DNA-bd_sf"/>
</dbReference>
<sequence>ATTYMQTSSSSSSQRSETNTDLEVSAEKKMKKFGANRNAYTYLAKIALALHDAPDQMLTFTQMDLVTSEGGKSVENNIRVCLSTHRCFKKIPVVRNSGNTKKNYWKLDSSQITTKMVRRHLKDVLHLFPELTSKVETESLNRRSGKQESVDAPVKFSSPFSIENLLRKDTTPAFPQTEAKQQLHSDHRQAAEKRDFYWKSEQILLSQTPAGSSTFWSTGGSASHSLNTAGVSQSVWSAGANTTNHCTYSCYLVFKPFY</sequence>
<feature type="domain" description="Fork-head" evidence="4">
    <location>
        <begin position="37"/>
        <end position="122"/>
    </location>
</feature>
<dbReference type="GO" id="GO:0003700">
    <property type="term" value="F:DNA-binding transcription factor activity"/>
    <property type="evidence" value="ECO:0007669"/>
    <property type="project" value="InterPro"/>
</dbReference>
<dbReference type="SMART" id="SM00339">
    <property type="entry name" value="FH"/>
    <property type="match status" value="1"/>
</dbReference>
<dbReference type="Gene3D" id="1.10.10.10">
    <property type="entry name" value="Winged helix-like DNA-binding domain superfamily/Winged helix DNA-binding domain"/>
    <property type="match status" value="1"/>
</dbReference>
<comment type="subcellular location">
    <subcellularLocation>
        <location evidence="2">Nucleus</location>
    </subcellularLocation>
</comment>